<comment type="caution">
    <text evidence="2">The sequence shown here is derived from an EMBL/GenBank/DDBJ whole genome shotgun (WGS) entry which is preliminary data.</text>
</comment>
<protein>
    <recommendedName>
        <fullName evidence="1">Myb-like domain-containing protein</fullName>
    </recommendedName>
</protein>
<evidence type="ECO:0000313" key="3">
    <source>
        <dbReference type="Proteomes" id="UP001222027"/>
    </source>
</evidence>
<evidence type="ECO:0000313" key="2">
    <source>
        <dbReference type="EMBL" id="KAJ8477684.1"/>
    </source>
</evidence>
<dbReference type="AlphaFoldDB" id="A0AAV8QRX1"/>
<dbReference type="PANTHER" id="PTHR14000:SF1">
    <property type="entry name" value="HISTONE H2A DEUBIQUITINASE (DUF3755)"/>
    <property type="match status" value="1"/>
</dbReference>
<dbReference type="InterPro" id="IPR009057">
    <property type="entry name" value="Homeodomain-like_sf"/>
</dbReference>
<dbReference type="Proteomes" id="UP001222027">
    <property type="component" value="Unassembled WGS sequence"/>
</dbReference>
<dbReference type="Pfam" id="PF00249">
    <property type="entry name" value="Myb_DNA-binding"/>
    <property type="match status" value="1"/>
</dbReference>
<dbReference type="SUPFAM" id="SSF46689">
    <property type="entry name" value="Homeodomain-like"/>
    <property type="match status" value="1"/>
</dbReference>
<sequence length="114" mass="12345">MDYRGWSNLVGVNGVRGVYHGGGGAAGGLNNARSVVAVGEGSALKHNPGSPTDWTEEERAIFEEGVIEFASEPRIDCYAKIAKKLPNKTIRDVAVRYQSLTALTEMLQTCLYDQ</sequence>
<accession>A0AAV8QRX1</accession>
<proteinExistence type="predicted"/>
<reference evidence="2 3" key="1">
    <citation type="submission" date="2022-12" db="EMBL/GenBank/DDBJ databases">
        <title>Chromosome-scale assembly of the Ensete ventricosum genome.</title>
        <authorList>
            <person name="Dussert Y."/>
            <person name="Stocks J."/>
            <person name="Wendawek A."/>
            <person name="Woldeyes F."/>
            <person name="Nichols R.A."/>
            <person name="Borrell J.S."/>
        </authorList>
    </citation>
    <scope>NUCLEOTIDE SEQUENCE [LARGE SCALE GENOMIC DNA]</scope>
    <source>
        <strain evidence="3">cv. Maze</strain>
        <tissue evidence="2">Seeds</tissue>
    </source>
</reference>
<dbReference type="PANTHER" id="PTHR14000">
    <property type="entry name" value="FINGER CCCH DOMAIN PROTEIN, PUTATIVE (DUF3755)-RELATED"/>
    <property type="match status" value="1"/>
</dbReference>
<gene>
    <name evidence="2" type="ORF">OPV22_021411</name>
</gene>
<keyword evidence="3" id="KW-1185">Reference proteome</keyword>
<dbReference type="EMBL" id="JAQQAF010000006">
    <property type="protein sequence ID" value="KAJ8477684.1"/>
    <property type="molecule type" value="Genomic_DNA"/>
</dbReference>
<dbReference type="Gene3D" id="1.10.10.60">
    <property type="entry name" value="Homeodomain-like"/>
    <property type="match status" value="1"/>
</dbReference>
<evidence type="ECO:0000259" key="1">
    <source>
        <dbReference type="SMART" id="SM00717"/>
    </source>
</evidence>
<dbReference type="CDD" id="cd00167">
    <property type="entry name" value="SANT"/>
    <property type="match status" value="1"/>
</dbReference>
<name>A0AAV8QRX1_ENSVE</name>
<organism evidence="2 3">
    <name type="scientific">Ensete ventricosum</name>
    <name type="common">Abyssinian banana</name>
    <name type="synonym">Musa ensete</name>
    <dbReference type="NCBI Taxonomy" id="4639"/>
    <lineage>
        <taxon>Eukaryota</taxon>
        <taxon>Viridiplantae</taxon>
        <taxon>Streptophyta</taxon>
        <taxon>Embryophyta</taxon>
        <taxon>Tracheophyta</taxon>
        <taxon>Spermatophyta</taxon>
        <taxon>Magnoliopsida</taxon>
        <taxon>Liliopsida</taxon>
        <taxon>Zingiberales</taxon>
        <taxon>Musaceae</taxon>
        <taxon>Ensete</taxon>
    </lineage>
</organism>
<dbReference type="InterPro" id="IPR001005">
    <property type="entry name" value="SANT/Myb"/>
</dbReference>
<feature type="domain" description="Myb-like" evidence="1">
    <location>
        <begin position="50"/>
        <end position="103"/>
    </location>
</feature>
<dbReference type="SMART" id="SM00717">
    <property type="entry name" value="SANT"/>
    <property type="match status" value="1"/>
</dbReference>